<dbReference type="InterPro" id="IPR052924">
    <property type="entry name" value="OsmC/Ohr_hydroprdx_reductase"/>
</dbReference>
<dbReference type="RefSeq" id="WP_070109830.1">
    <property type="nucleotide sequence ID" value="NZ_LZFO01000009.1"/>
</dbReference>
<sequence>MEDYIVKYKINGKYLGDGLIENSIDNLKGKFYIENEPSEESKNMSPMQSLLSALSASAQISIISIAKDMDMDIKQLSTTIKASTDKRGMLGLAKVKPYFSSIHQVVNIRTNDSEKINELMETFKKTCPMYNLILDTGINYTINFRLV</sequence>
<evidence type="ECO:0000313" key="1">
    <source>
        <dbReference type="EMBL" id="OFI06725.1"/>
    </source>
</evidence>
<dbReference type="OrthoDB" id="1433018at2"/>
<dbReference type="EMBL" id="LZFO01000009">
    <property type="protein sequence ID" value="OFI06725.1"/>
    <property type="molecule type" value="Genomic_DNA"/>
</dbReference>
<dbReference type="InterPro" id="IPR003718">
    <property type="entry name" value="OsmC/Ohr_fam"/>
</dbReference>
<dbReference type="Gene3D" id="3.30.300.20">
    <property type="match status" value="1"/>
</dbReference>
<dbReference type="PANTHER" id="PTHR35368:SF1">
    <property type="entry name" value="HYDROPEROXIDE REDUCTASE"/>
    <property type="match status" value="1"/>
</dbReference>
<dbReference type="STRING" id="1121290.CLAOCE_08800"/>
<evidence type="ECO:0000313" key="2">
    <source>
        <dbReference type="Proteomes" id="UP000175744"/>
    </source>
</evidence>
<dbReference type="Proteomes" id="UP000175744">
    <property type="component" value="Unassembled WGS sequence"/>
</dbReference>
<proteinExistence type="predicted"/>
<comment type="caution">
    <text evidence="1">The sequence shown here is derived from an EMBL/GenBank/DDBJ whole genome shotgun (WGS) entry which is preliminary data.</text>
</comment>
<accession>A0A1E8F014</accession>
<protein>
    <submittedName>
        <fullName evidence="1">OsmC-like protein</fullName>
    </submittedName>
</protein>
<keyword evidence="2" id="KW-1185">Reference proteome</keyword>
<dbReference type="InterPro" id="IPR015946">
    <property type="entry name" value="KH_dom-like_a/b"/>
</dbReference>
<name>A0A1E8F014_9CLOT</name>
<dbReference type="InterPro" id="IPR036102">
    <property type="entry name" value="OsmC/Ohrsf"/>
</dbReference>
<dbReference type="Pfam" id="PF02566">
    <property type="entry name" value="OsmC"/>
    <property type="match status" value="1"/>
</dbReference>
<reference evidence="1 2" key="1">
    <citation type="submission" date="2016-06" db="EMBL/GenBank/DDBJ databases">
        <title>Genome sequence of Clostridium acetireducens DSM 10703.</title>
        <authorList>
            <person name="Poehlein A."/>
            <person name="Fluechter S."/>
            <person name="Duerre P."/>
            <person name="Daniel R."/>
        </authorList>
    </citation>
    <scope>NUCLEOTIDE SEQUENCE [LARGE SCALE GENOMIC DNA]</scope>
    <source>
        <strain evidence="1 2">DSM 10703</strain>
    </source>
</reference>
<organism evidence="1 2">
    <name type="scientific">Clostridium acetireducens DSM 10703</name>
    <dbReference type="NCBI Taxonomy" id="1121290"/>
    <lineage>
        <taxon>Bacteria</taxon>
        <taxon>Bacillati</taxon>
        <taxon>Bacillota</taxon>
        <taxon>Clostridia</taxon>
        <taxon>Eubacteriales</taxon>
        <taxon>Clostridiaceae</taxon>
        <taxon>Clostridium</taxon>
    </lineage>
</organism>
<dbReference type="SUPFAM" id="SSF82784">
    <property type="entry name" value="OsmC-like"/>
    <property type="match status" value="1"/>
</dbReference>
<dbReference type="AlphaFoldDB" id="A0A1E8F014"/>
<gene>
    <name evidence="1" type="ORF">CLOACE_08800</name>
</gene>
<dbReference type="PANTHER" id="PTHR35368">
    <property type="entry name" value="HYDROPEROXIDE REDUCTASE"/>
    <property type="match status" value="1"/>
</dbReference>